<comment type="caution">
    <text evidence="8">The sequence shown here is derived from an EMBL/GenBank/DDBJ whole genome shotgun (WGS) entry which is preliminary data.</text>
</comment>
<evidence type="ECO:0000313" key="9">
    <source>
        <dbReference type="Proteomes" id="UP000279194"/>
    </source>
</evidence>
<proteinExistence type="inferred from homology"/>
<dbReference type="Proteomes" id="UP000279194">
    <property type="component" value="Unassembled WGS sequence"/>
</dbReference>
<dbReference type="PIRSF" id="PIRSF038471">
    <property type="entry name" value="MreC"/>
    <property type="match status" value="1"/>
</dbReference>
<evidence type="ECO:0000259" key="7">
    <source>
        <dbReference type="Pfam" id="PF04085"/>
    </source>
</evidence>
<reference evidence="8 9" key="1">
    <citation type="submission" date="2018-10" db="EMBL/GenBank/DDBJ databases">
        <title>Streptococcus hillyeri sp. nov., isolated from equine tracheal sample.</title>
        <authorList>
            <person name="Macfadyen A.C."/>
            <person name="Waller A."/>
            <person name="Paterson G.K."/>
        </authorList>
    </citation>
    <scope>NUCLEOTIDE SEQUENCE [LARGE SCALE GENOMIC DNA]</scope>
    <source>
        <strain evidence="8 9">28462</strain>
    </source>
</reference>
<feature type="domain" description="Rod shape-determining protein MreC beta-barrel core" evidence="7">
    <location>
        <begin position="128"/>
        <end position="278"/>
    </location>
</feature>
<dbReference type="Pfam" id="PF04085">
    <property type="entry name" value="MreC"/>
    <property type="match status" value="1"/>
</dbReference>
<dbReference type="InterPro" id="IPR055342">
    <property type="entry name" value="MreC_beta-barrel_core"/>
</dbReference>
<evidence type="ECO:0000313" key="8">
    <source>
        <dbReference type="EMBL" id="RLY02639.1"/>
    </source>
</evidence>
<evidence type="ECO:0000256" key="5">
    <source>
        <dbReference type="PIRNR" id="PIRNR038471"/>
    </source>
</evidence>
<comment type="similarity">
    <text evidence="1 5">Belongs to the MreC family.</text>
</comment>
<dbReference type="InterPro" id="IPR042177">
    <property type="entry name" value="Cell/Rod_1"/>
</dbReference>
<dbReference type="Gene3D" id="2.40.10.340">
    <property type="entry name" value="Rod shape-determining protein MreC, domain 1"/>
    <property type="match status" value="1"/>
</dbReference>
<gene>
    <name evidence="8" type="primary">mreC</name>
    <name evidence="8" type="ORF">EAF07_06965</name>
</gene>
<organism evidence="8 9">
    <name type="scientific">Streptococcus hillyeri</name>
    <dbReference type="NCBI Taxonomy" id="2282420"/>
    <lineage>
        <taxon>Bacteria</taxon>
        <taxon>Bacillati</taxon>
        <taxon>Bacillota</taxon>
        <taxon>Bacilli</taxon>
        <taxon>Lactobacillales</taxon>
        <taxon>Streptococcaceae</taxon>
        <taxon>Streptococcus</taxon>
    </lineage>
</organism>
<evidence type="ECO:0000256" key="4">
    <source>
        <dbReference type="ARBA" id="ARBA00032089"/>
    </source>
</evidence>
<evidence type="ECO:0000256" key="1">
    <source>
        <dbReference type="ARBA" id="ARBA00009369"/>
    </source>
</evidence>
<protein>
    <recommendedName>
        <fullName evidence="2 5">Cell shape-determining protein MreC</fullName>
    </recommendedName>
    <alternativeName>
        <fullName evidence="4 5">Cell shape protein MreC</fullName>
    </alternativeName>
</protein>
<dbReference type="InterPro" id="IPR007221">
    <property type="entry name" value="MreC"/>
</dbReference>
<evidence type="ECO:0000256" key="2">
    <source>
        <dbReference type="ARBA" id="ARBA00013855"/>
    </source>
</evidence>
<name>A0A3L9DSQ5_9STRE</name>
<dbReference type="NCBIfam" id="TIGR00219">
    <property type="entry name" value="mreC"/>
    <property type="match status" value="1"/>
</dbReference>
<accession>A0A3L9DSQ5</accession>
<evidence type="ECO:0000256" key="6">
    <source>
        <dbReference type="SAM" id="Phobius"/>
    </source>
</evidence>
<comment type="function">
    <text evidence="5">Involved in formation and maintenance of cell shape.</text>
</comment>
<dbReference type="PANTHER" id="PTHR34138">
    <property type="entry name" value="CELL SHAPE-DETERMINING PROTEIN MREC"/>
    <property type="match status" value="1"/>
</dbReference>
<dbReference type="OrthoDB" id="9792313at2"/>
<sequence length="280" mass="31212">MLGFVVRKLRFSRFLLISVVTVTFVASLIFFLLRDVKIRKNFSQNLSNVSVTLSSLISYPVSTVKNFIFDFKSLDEVREENSKLKERLLSLEPHEEKLKDLTEENESLKASLGVKNIYENQEVLTGKVISRSTIAWLDWVSLDIGQKQDVSENMLVLSNGYLVGTISQVTSYFSTVNLLTNTDNVSEIPVKISTNSGDVYGILSGFDLDKNTFIVTKLNKKLDVSKDATVFTSGLDGKSAANVKVGKVLDIVSEDELNRTVYVSPGADFDHLTYVTLLGE</sequence>
<feature type="transmembrane region" description="Helical" evidence="6">
    <location>
        <begin position="12"/>
        <end position="33"/>
    </location>
</feature>
<keyword evidence="9" id="KW-1185">Reference proteome</keyword>
<dbReference type="Gene3D" id="2.40.10.350">
    <property type="entry name" value="Rod shape-determining protein MreC, domain 2"/>
    <property type="match status" value="1"/>
</dbReference>
<dbReference type="PANTHER" id="PTHR34138:SF1">
    <property type="entry name" value="CELL SHAPE-DETERMINING PROTEIN MREC"/>
    <property type="match status" value="1"/>
</dbReference>
<dbReference type="EMBL" id="RCVM01000013">
    <property type="protein sequence ID" value="RLY02639.1"/>
    <property type="molecule type" value="Genomic_DNA"/>
</dbReference>
<keyword evidence="6" id="KW-0472">Membrane</keyword>
<keyword evidence="3 5" id="KW-0133">Cell shape</keyword>
<keyword evidence="6" id="KW-1133">Transmembrane helix</keyword>
<dbReference type="GO" id="GO:0005886">
    <property type="term" value="C:plasma membrane"/>
    <property type="evidence" value="ECO:0007669"/>
    <property type="project" value="TreeGrafter"/>
</dbReference>
<evidence type="ECO:0000256" key="3">
    <source>
        <dbReference type="ARBA" id="ARBA00022960"/>
    </source>
</evidence>
<keyword evidence="6" id="KW-0812">Transmembrane</keyword>
<dbReference type="AlphaFoldDB" id="A0A3L9DSQ5"/>
<dbReference type="GO" id="GO:0008360">
    <property type="term" value="P:regulation of cell shape"/>
    <property type="evidence" value="ECO:0007669"/>
    <property type="project" value="UniProtKB-KW"/>
</dbReference>
<dbReference type="InterPro" id="IPR042175">
    <property type="entry name" value="Cell/Rod_MreC_2"/>
</dbReference>